<dbReference type="AlphaFoldDB" id="A0A088RMV4"/>
<proteinExistence type="inferred from homology"/>
<dbReference type="EMBL" id="CP009387">
    <property type="protein sequence ID" value="AIN97233.1"/>
    <property type="molecule type" value="Genomic_DNA"/>
</dbReference>
<dbReference type="VEuPathDB" id="TriTrypDB:LPMP_180520"/>
<dbReference type="VEuPathDB" id="TriTrypDB:LPAL13_000045800"/>
<dbReference type="RefSeq" id="XP_010697886.1">
    <property type="nucleotide sequence ID" value="XM_010699584.1"/>
</dbReference>
<reference evidence="5 6" key="1">
    <citation type="journal article" date="2015" name="Sci. Rep.">
        <title>The genome of Leishmania panamensis: insights into genomics of the L. (Viannia) subgenus.</title>
        <authorList>
            <person name="Llanes A."/>
            <person name="Restrepo C.M."/>
            <person name="Vecchio G.D."/>
            <person name="Anguizola F.J."/>
            <person name="Lleonart R."/>
        </authorList>
    </citation>
    <scope>NUCLEOTIDE SEQUENCE [LARGE SCALE GENOMIC DNA]</scope>
    <source>
        <strain evidence="5 6">MHOM/PA/94/PSC-1</strain>
    </source>
</reference>
<gene>
    <name evidence="5" type="ORF">LPMP_180520</name>
</gene>
<dbReference type="Pfam" id="PF05186">
    <property type="entry name" value="Dpy-30"/>
    <property type="match status" value="1"/>
</dbReference>
<evidence type="ECO:0000313" key="5">
    <source>
        <dbReference type="EMBL" id="AIN97233.1"/>
    </source>
</evidence>
<feature type="compositionally biased region" description="Polar residues" evidence="4">
    <location>
        <begin position="167"/>
        <end position="179"/>
    </location>
</feature>
<name>A0A088RMV4_LEIPA</name>
<comment type="similarity">
    <text evidence="2">Belongs to the dpy-30 family.</text>
</comment>
<dbReference type="Proteomes" id="UP000063063">
    <property type="component" value="Chromosome 18"/>
</dbReference>
<dbReference type="OrthoDB" id="263203at2759"/>
<evidence type="ECO:0000256" key="4">
    <source>
        <dbReference type="SAM" id="MobiDB-lite"/>
    </source>
</evidence>
<dbReference type="Gene3D" id="1.20.890.10">
    <property type="entry name" value="cAMP-dependent protein kinase regulatory subunit, dimerization-anchoring domain"/>
    <property type="match status" value="1"/>
</dbReference>
<organism evidence="5 6">
    <name type="scientific">Leishmania panamensis</name>
    <dbReference type="NCBI Taxonomy" id="5679"/>
    <lineage>
        <taxon>Eukaryota</taxon>
        <taxon>Discoba</taxon>
        <taxon>Euglenozoa</taxon>
        <taxon>Kinetoplastea</taxon>
        <taxon>Metakinetoplastina</taxon>
        <taxon>Trypanosomatida</taxon>
        <taxon>Trypanosomatidae</taxon>
        <taxon>Leishmaniinae</taxon>
        <taxon>Leishmania</taxon>
        <taxon>Leishmania guyanensis species complex</taxon>
    </lineage>
</organism>
<dbReference type="InterPro" id="IPR049629">
    <property type="entry name" value="DPY30_SDC1_DD"/>
</dbReference>
<evidence type="ECO:0000256" key="3">
    <source>
        <dbReference type="ARBA" id="ARBA00023242"/>
    </source>
</evidence>
<sequence length="196" mass="20142">MLSSSVEAVDEETLHTLLMHLGDVPSGAIAAAVQAAPNAPAKLETTSSPAFLSGTFSGLANECGKGDANADDDIPEYALPDAQYIERTMLPLLLRGLEVVAQVRPPDPLAFLGAYMICNNPQKPPAENGSSASAKGLEKVIPTRGSAPVDDTAPPALEEVVTQAMSRFSTSKSNTSATPKPTVAVGRGASAVTKNA</sequence>
<dbReference type="GO" id="GO:0005634">
    <property type="term" value="C:nucleus"/>
    <property type="evidence" value="ECO:0007669"/>
    <property type="project" value="UniProtKB-SubCell"/>
</dbReference>
<feature type="region of interest" description="Disordered" evidence="4">
    <location>
        <begin position="167"/>
        <end position="196"/>
    </location>
</feature>
<keyword evidence="6" id="KW-1185">Reference proteome</keyword>
<evidence type="ECO:0008006" key="7">
    <source>
        <dbReference type="Google" id="ProtNLM"/>
    </source>
</evidence>
<dbReference type="KEGG" id="lpan:LPMP_180520"/>
<protein>
    <recommendedName>
        <fullName evidence="7">Dpy-30 motif family protein</fullName>
    </recommendedName>
</protein>
<dbReference type="InterPro" id="IPR007858">
    <property type="entry name" value="Dpy-30_motif"/>
</dbReference>
<comment type="subcellular location">
    <subcellularLocation>
        <location evidence="1">Nucleus</location>
    </subcellularLocation>
</comment>
<accession>A0A088RMV4</accession>
<dbReference type="CDD" id="cd22965">
    <property type="entry name" value="DD_DPY30_SDC1"/>
    <property type="match status" value="1"/>
</dbReference>
<evidence type="ECO:0000256" key="2">
    <source>
        <dbReference type="ARBA" id="ARBA00010849"/>
    </source>
</evidence>
<evidence type="ECO:0000256" key="1">
    <source>
        <dbReference type="ARBA" id="ARBA00004123"/>
    </source>
</evidence>
<dbReference type="GeneID" id="22573942"/>
<keyword evidence="3" id="KW-0539">Nucleus</keyword>
<evidence type="ECO:0000313" key="6">
    <source>
        <dbReference type="Proteomes" id="UP000063063"/>
    </source>
</evidence>